<evidence type="ECO:0008006" key="3">
    <source>
        <dbReference type="Google" id="ProtNLM"/>
    </source>
</evidence>
<dbReference type="AlphaFoldDB" id="A0A5E4ZG43"/>
<evidence type="ECO:0000313" key="1">
    <source>
        <dbReference type="EMBL" id="VVE60064.1"/>
    </source>
</evidence>
<evidence type="ECO:0000313" key="2">
    <source>
        <dbReference type="Proteomes" id="UP000383122"/>
    </source>
</evidence>
<gene>
    <name evidence="1" type="ORF">PAN31117_00116</name>
</gene>
<sequence>MVADREYVERVKDYGWEEVGELWRDVQQCSTPGWDPGKALEYLVIKGFELSGAKVRWPYRVVHQDKNVIEQVDGMIYSGGVAAIVECKDYSKQASRAKRPVCKGPIATLLAHLMRRPSPLIGCLFASGSYTDTAQALVNSIKPATILCWTGDDIEYCISQRDFAQGFKRKYRACMEEGAHCVSCAD</sequence>
<dbReference type="OrthoDB" id="483959at2"/>
<organism evidence="1 2">
    <name type="scientific">Pandoraea anapnoica</name>
    <dbReference type="NCBI Taxonomy" id="2508301"/>
    <lineage>
        <taxon>Bacteria</taxon>
        <taxon>Pseudomonadati</taxon>
        <taxon>Pseudomonadota</taxon>
        <taxon>Betaproteobacteria</taxon>
        <taxon>Burkholderiales</taxon>
        <taxon>Burkholderiaceae</taxon>
        <taxon>Pandoraea</taxon>
    </lineage>
</organism>
<protein>
    <recommendedName>
        <fullName evidence="3">Restriction endonuclease type IV Mrr domain-containing protein</fullName>
    </recommendedName>
</protein>
<dbReference type="InterPro" id="IPR011335">
    <property type="entry name" value="Restrct_endonuc-II-like"/>
</dbReference>
<dbReference type="SUPFAM" id="SSF52980">
    <property type="entry name" value="Restriction endonuclease-like"/>
    <property type="match status" value="1"/>
</dbReference>
<dbReference type="EMBL" id="CABPSP010000001">
    <property type="protein sequence ID" value="VVE60064.1"/>
    <property type="molecule type" value="Genomic_DNA"/>
</dbReference>
<accession>A0A5E4ZG43</accession>
<reference evidence="1 2" key="1">
    <citation type="submission" date="2019-08" db="EMBL/GenBank/DDBJ databases">
        <authorList>
            <person name="Peeters C."/>
        </authorList>
    </citation>
    <scope>NUCLEOTIDE SEQUENCE [LARGE SCALE GENOMIC DNA]</scope>
    <source>
        <strain evidence="1 2">LMG 31117</strain>
    </source>
</reference>
<proteinExistence type="predicted"/>
<dbReference type="Proteomes" id="UP000383122">
    <property type="component" value="Unassembled WGS sequence"/>
</dbReference>
<keyword evidence="2" id="KW-1185">Reference proteome</keyword>
<dbReference type="RefSeq" id="WP_150736491.1">
    <property type="nucleotide sequence ID" value="NZ_CABPSP010000001.1"/>
</dbReference>
<name>A0A5E4ZG43_9BURK</name>